<proteinExistence type="predicted"/>
<protein>
    <submittedName>
        <fullName evidence="1">Uncharacterized protein</fullName>
    </submittedName>
</protein>
<dbReference type="EMBL" id="KI277824">
    <property type="protein sequence ID" value="ESA19927.1"/>
    <property type="molecule type" value="Genomic_DNA"/>
</dbReference>
<accession>U9UJR9</accession>
<dbReference type="HOGENOM" id="CLU_1949937_0_0_1"/>
<organism evidence="1">
    <name type="scientific">Rhizophagus irregularis (strain DAOM 181602 / DAOM 197198 / MUCL 43194)</name>
    <name type="common">Arbuscular mycorrhizal fungus</name>
    <name type="synonym">Glomus intraradices</name>
    <dbReference type="NCBI Taxonomy" id="747089"/>
    <lineage>
        <taxon>Eukaryota</taxon>
        <taxon>Fungi</taxon>
        <taxon>Fungi incertae sedis</taxon>
        <taxon>Mucoromycota</taxon>
        <taxon>Glomeromycotina</taxon>
        <taxon>Glomeromycetes</taxon>
        <taxon>Glomerales</taxon>
        <taxon>Glomeraceae</taxon>
        <taxon>Rhizophagus</taxon>
    </lineage>
</organism>
<reference evidence="1" key="1">
    <citation type="submission" date="2013-07" db="EMBL/GenBank/DDBJ databases">
        <title>The genome of an arbuscular mycorrhizal fungus provides insights into the evolution of the oldest plant symbiosis.</title>
        <authorList>
            <consortium name="DOE Joint Genome Institute"/>
            <person name="Tisserant E."/>
            <person name="Malbreil M."/>
            <person name="Kuo A."/>
            <person name="Kohler A."/>
            <person name="Symeonidi A."/>
            <person name="Balestrini R."/>
            <person name="Charron P."/>
            <person name="Duensing N."/>
            <person name="Frei-dit-Frey N."/>
            <person name="Gianinazzi-Pearson V."/>
            <person name="Gilbert B."/>
            <person name="Handa Y."/>
            <person name="Hijri M."/>
            <person name="Kaul R."/>
            <person name="Kawaguchi M."/>
            <person name="Krajinski F."/>
            <person name="Lammers P."/>
            <person name="Lapierre D."/>
            <person name="Masclaux F.G."/>
            <person name="Murat C."/>
            <person name="Morin E."/>
            <person name="Ndikumana S."/>
            <person name="Pagni M."/>
            <person name="Petitpierre D."/>
            <person name="Requena N."/>
            <person name="Rosikiewicz P."/>
            <person name="Riley R."/>
            <person name="Saito K."/>
            <person name="San Clemente H."/>
            <person name="Shapiro H."/>
            <person name="van Tuinen D."/>
            <person name="Becard G."/>
            <person name="Bonfante P."/>
            <person name="Paszkowski U."/>
            <person name="Shachar-Hill Y."/>
            <person name="Young J.P."/>
            <person name="Sanders I.R."/>
            <person name="Henrissat B."/>
            <person name="Rensing S.A."/>
            <person name="Grigoriev I.V."/>
            <person name="Corradi N."/>
            <person name="Roux C."/>
            <person name="Martin F."/>
        </authorList>
    </citation>
    <scope>NUCLEOTIDE SEQUENCE</scope>
    <source>
        <strain evidence="1">DAOM 197198</strain>
    </source>
</reference>
<gene>
    <name evidence="1" type="ORF">GLOINDRAFT_92601</name>
</gene>
<evidence type="ECO:0000313" key="1">
    <source>
        <dbReference type="EMBL" id="ESA19927.1"/>
    </source>
</evidence>
<name>U9UJR9_RHIID</name>
<dbReference type="AlphaFoldDB" id="U9UJR9"/>
<sequence>MDDSSEPFKKIAIWDILRLSLALDQHILTHYGIALGKMDMIYIYMINHFSGDCDYFRNIQGALQRKWNVEIWAWHSNCSDGGTGTNEVSLFLYFRNREGMLYAQQWIQQKHPGIRIKKRIRELGRRSIF</sequence>